<keyword evidence="1" id="KW-0472">Membrane</keyword>
<accession>A0A0D3KL37</accession>
<dbReference type="RefSeq" id="XP_005788901.1">
    <property type="nucleotide sequence ID" value="XM_005788844.1"/>
</dbReference>
<keyword evidence="2" id="KW-0732">Signal</keyword>
<dbReference type="HOGENOM" id="CLU_1506125_0_0_1"/>
<dbReference type="Proteomes" id="UP000013827">
    <property type="component" value="Unassembled WGS sequence"/>
</dbReference>
<dbReference type="KEGG" id="ehx:EMIHUDRAFT_423282"/>
<reference evidence="3" key="2">
    <citation type="submission" date="2024-10" db="UniProtKB">
        <authorList>
            <consortium name="EnsemblProtists"/>
        </authorList>
    </citation>
    <scope>IDENTIFICATION</scope>
</reference>
<keyword evidence="1" id="KW-1133">Transmembrane helix</keyword>
<name>A0A0D3KL37_EMIH1</name>
<evidence type="ECO:0000313" key="3">
    <source>
        <dbReference type="EnsemblProtists" id="EOD36472"/>
    </source>
</evidence>
<feature type="chain" id="PRO_5044053717" evidence="2">
    <location>
        <begin position="31"/>
        <end position="179"/>
    </location>
</feature>
<dbReference type="RefSeq" id="XP_005791797.1">
    <property type="nucleotide sequence ID" value="XM_005791740.1"/>
</dbReference>
<dbReference type="GeneID" id="17281742"/>
<feature type="signal peptide" evidence="2">
    <location>
        <begin position="1"/>
        <end position="30"/>
    </location>
</feature>
<protein>
    <submittedName>
        <fullName evidence="3">Uncharacterized protein</fullName>
    </submittedName>
</protein>
<proteinExistence type="predicted"/>
<keyword evidence="1" id="KW-0812">Transmembrane</keyword>
<dbReference type="EnsemblProtists" id="EOD39368">
    <property type="protein sequence ID" value="EOD39368"/>
    <property type="gene ID" value="EMIHUDRAFT_423031"/>
</dbReference>
<sequence length="179" mass="19025">MVAVGCWRFSMLLLWLFPITILVYSIGANAIPACMHGLPVCPPHTGPAVAIIGMASTALFLTGFIFVRACFLFPCLCAPEVPGWLFFPPASVPVSPITDGDVDTFGVALLLDKLFGKSAFPSDCVWEPPTCGGGDCGTWSESPGSAAAASDLPWCEDVYDRRTDNRCKPLPGHGTNGWT</sequence>
<dbReference type="AlphaFoldDB" id="A0A0D3KL37"/>
<reference evidence="4" key="1">
    <citation type="journal article" date="2013" name="Nature">
        <title>Pan genome of the phytoplankton Emiliania underpins its global distribution.</title>
        <authorList>
            <person name="Read B.A."/>
            <person name="Kegel J."/>
            <person name="Klute M.J."/>
            <person name="Kuo A."/>
            <person name="Lefebvre S.C."/>
            <person name="Maumus F."/>
            <person name="Mayer C."/>
            <person name="Miller J."/>
            <person name="Monier A."/>
            <person name="Salamov A."/>
            <person name="Young J."/>
            <person name="Aguilar M."/>
            <person name="Claverie J.M."/>
            <person name="Frickenhaus S."/>
            <person name="Gonzalez K."/>
            <person name="Herman E.K."/>
            <person name="Lin Y.C."/>
            <person name="Napier J."/>
            <person name="Ogata H."/>
            <person name="Sarno A.F."/>
            <person name="Shmutz J."/>
            <person name="Schroeder D."/>
            <person name="de Vargas C."/>
            <person name="Verret F."/>
            <person name="von Dassow P."/>
            <person name="Valentin K."/>
            <person name="Van de Peer Y."/>
            <person name="Wheeler G."/>
            <person name="Dacks J.B."/>
            <person name="Delwiche C.F."/>
            <person name="Dyhrman S.T."/>
            <person name="Glockner G."/>
            <person name="John U."/>
            <person name="Richards T."/>
            <person name="Worden A.Z."/>
            <person name="Zhang X."/>
            <person name="Grigoriev I.V."/>
            <person name="Allen A.E."/>
            <person name="Bidle K."/>
            <person name="Borodovsky M."/>
            <person name="Bowler C."/>
            <person name="Brownlee C."/>
            <person name="Cock J.M."/>
            <person name="Elias M."/>
            <person name="Gladyshev V.N."/>
            <person name="Groth M."/>
            <person name="Guda C."/>
            <person name="Hadaegh A."/>
            <person name="Iglesias-Rodriguez M.D."/>
            <person name="Jenkins J."/>
            <person name="Jones B.M."/>
            <person name="Lawson T."/>
            <person name="Leese F."/>
            <person name="Lindquist E."/>
            <person name="Lobanov A."/>
            <person name="Lomsadze A."/>
            <person name="Malik S.B."/>
            <person name="Marsh M.E."/>
            <person name="Mackinder L."/>
            <person name="Mock T."/>
            <person name="Mueller-Roeber B."/>
            <person name="Pagarete A."/>
            <person name="Parker M."/>
            <person name="Probert I."/>
            <person name="Quesneville H."/>
            <person name="Raines C."/>
            <person name="Rensing S.A."/>
            <person name="Riano-Pachon D.M."/>
            <person name="Richier S."/>
            <person name="Rokitta S."/>
            <person name="Shiraiwa Y."/>
            <person name="Soanes D.M."/>
            <person name="van der Giezen M."/>
            <person name="Wahlund T.M."/>
            <person name="Williams B."/>
            <person name="Wilson W."/>
            <person name="Wolfe G."/>
            <person name="Wurch L.L."/>
        </authorList>
    </citation>
    <scope>NUCLEOTIDE SEQUENCE</scope>
</reference>
<evidence type="ECO:0000313" key="4">
    <source>
        <dbReference type="Proteomes" id="UP000013827"/>
    </source>
</evidence>
<organism evidence="3 4">
    <name type="scientific">Emiliania huxleyi (strain CCMP1516)</name>
    <dbReference type="NCBI Taxonomy" id="280463"/>
    <lineage>
        <taxon>Eukaryota</taxon>
        <taxon>Haptista</taxon>
        <taxon>Haptophyta</taxon>
        <taxon>Prymnesiophyceae</taxon>
        <taxon>Isochrysidales</taxon>
        <taxon>Noelaerhabdaceae</taxon>
        <taxon>Emiliania</taxon>
    </lineage>
</organism>
<dbReference type="PaxDb" id="2903-EOD36472"/>
<feature type="transmembrane region" description="Helical" evidence="1">
    <location>
        <begin position="46"/>
        <end position="67"/>
    </location>
</feature>
<dbReference type="GeneID" id="17284639"/>
<keyword evidence="4" id="KW-1185">Reference proteome</keyword>
<dbReference type="KEGG" id="ehx:EMIHUDRAFT_423031"/>
<evidence type="ECO:0000256" key="2">
    <source>
        <dbReference type="SAM" id="SignalP"/>
    </source>
</evidence>
<dbReference type="EnsemblProtists" id="EOD36472">
    <property type="protein sequence ID" value="EOD36472"/>
    <property type="gene ID" value="EMIHUDRAFT_423282"/>
</dbReference>
<evidence type="ECO:0000256" key="1">
    <source>
        <dbReference type="SAM" id="Phobius"/>
    </source>
</evidence>